<dbReference type="GO" id="GO:0046983">
    <property type="term" value="F:protein dimerization activity"/>
    <property type="evidence" value="ECO:0007669"/>
    <property type="project" value="InterPro"/>
</dbReference>
<dbReference type="SUPFAM" id="SSF53098">
    <property type="entry name" value="Ribonuclease H-like"/>
    <property type="match status" value="1"/>
</dbReference>
<feature type="region of interest" description="Disordered" evidence="1">
    <location>
        <begin position="63"/>
        <end position="87"/>
    </location>
</feature>
<accession>A0A388M293</accession>
<dbReference type="EMBL" id="BFEA01000687">
    <property type="protein sequence ID" value="GBG88656.1"/>
    <property type="molecule type" value="Genomic_DNA"/>
</dbReference>
<keyword evidence="4" id="KW-1185">Reference proteome</keyword>
<proteinExistence type="predicted"/>
<evidence type="ECO:0000313" key="3">
    <source>
        <dbReference type="EMBL" id="GBG88656.1"/>
    </source>
</evidence>
<name>A0A388M293_CHABU</name>
<protein>
    <recommendedName>
        <fullName evidence="2">HAT C-terminal dimerisation domain-containing protein</fullName>
    </recommendedName>
</protein>
<gene>
    <name evidence="3" type="ORF">CBR_g48187</name>
</gene>
<reference evidence="3 4" key="1">
    <citation type="journal article" date="2018" name="Cell">
        <title>The Chara Genome: Secondary Complexity and Implications for Plant Terrestrialization.</title>
        <authorList>
            <person name="Nishiyama T."/>
            <person name="Sakayama H."/>
            <person name="Vries J.D."/>
            <person name="Buschmann H."/>
            <person name="Saint-Marcoux D."/>
            <person name="Ullrich K.K."/>
            <person name="Haas F.B."/>
            <person name="Vanderstraeten L."/>
            <person name="Becker D."/>
            <person name="Lang D."/>
            <person name="Vosolsobe S."/>
            <person name="Rombauts S."/>
            <person name="Wilhelmsson P.K.I."/>
            <person name="Janitza P."/>
            <person name="Kern R."/>
            <person name="Heyl A."/>
            <person name="Rumpler F."/>
            <person name="Villalobos L.I.A.C."/>
            <person name="Clay J.M."/>
            <person name="Skokan R."/>
            <person name="Toyoda A."/>
            <person name="Suzuki Y."/>
            <person name="Kagoshima H."/>
            <person name="Schijlen E."/>
            <person name="Tajeshwar N."/>
            <person name="Catarino B."/>
            <person name="Hetherington A.J."/>
            <person name="Saltykova A."/>
            <person name="Bonnot C."/>
            <person name="Breuninger H."/>
            <person name="Symeonidi A."/>
            <person name="Radhakrishnan G.V."/>
            <person name="Van Nieuwerburgh F."/>
            <person name="Deforce D."/>
            <person name="Chang C."/>
            <person name="Karol K.G."/>
            <person name="Hedrich R."/>
            <person name="Ulvskov P."/>
            <person name="Glockner G."/>
            <person name="Delwiche C.F."/>
            <person name="Petrasek J."/>
            <person name="Van de Peer Y."/>
            <person name="Friml J."/>
            <person name="Beilby M."/>
            <person name="Dolan L."/>
            <person name="Kohara Y."/>
            <person name="Sugano S."/>
            <person name="Fujiyama A."/>
            <person name="Delaux P.-M."/>
            <person name="Quint M."/>
            <person name="TheiBen G."/>
            <person name="Hagemann M."/>
            <person name="Harholt J."/>
            <person name="Dunand C."/>
            <person name="Zachgo S."/>
            <person name="Langdale J."/>
            <person name="Maumus F."/>
            <person name="Straeten D.V.D."/>
            <person name="Gould S.B."/>
            <person name="Rensing S.A."/>
        </authorList>
    </citation>
    <scope>NUCLEOTIDE SEQUENCE [LARGE SCALE GENOMIC DNA]</scope>
    <source>
        <strain evidence="3 4">S276</strain>
    </source>
</reference>
<dbReference type="Pfam" id="PF05699">
    <property type="entry name" value="Dimer_Tnp_hAT"/>
    <property type="match status" value="1"/>
</dbReference>
<feature type="domain" description="HAT C-terminal dimerisation" evidence="2">
    <location>
        <begin position="466"/>
        <end position="532"/>
    </location>
</feature>
<dbReference type="Proteomes" id="UP000265515">
    <property type="component" value="Unassembled WGS sequence"/>
</dbReference>
<comment type="caution">
    <text evidence="3">The sequence shown here is derived from an EMBL/GenBank/DDBJ whole genome shotgun (WGS) entry which is preliminary data.</text>
</comment>
<dbReference type="STRING" id="69332.A0A388M293"/>
<evidence type="ECO:0000256" key="1">
    <source>
        <dbReference type="SAM" id="MobiDB-lite"/>
    </source>
</evidence>
<evidence type="ECO:0000259" key="2">
    <source>
        <dbReference type="Pfam" id="PF05699"/>
    </source>
</evidence>
<feature type="compositionally biased region" description="Polar residues" evidence="1">
    <location>
        <begin position="568"/>
        <end position="578"/>
    </location>
</feature>
<feature type="region of interest" description="Disordered" evidence="1">
    <location>
        <begin position="566"/>
        <end position="604"/>
    </location>
</feature>
<dbReference type="Gramene" id="GBG88656">
    <property type="protein sequence ID" value="GBG88656"/>
    <property type="gene ID" value="CBR_g48187"/>
</dbReference>
<dbReference type="InterPro" id="IPR012337">
    <property type="entry name" value="RNaseH-like_sf"/>
</dbReference>
<organism evidence="3 4">
    <name type="scientific">Chara braunii</name>
    <name type="common">Braun's stonewort</name>
    <dbReference type="NCBI Taxonomy" id="69332"/>
    <lineage>
        <taxon>Eukaryota</taxon>
        <taxon>Viridiplantae</taxon>
        <taxon>Streptophyta</taxon>
        <taxon>Charophyceae</taxon>
        <taxon>Charales</taxon>
        <taxon>Characeae</taxon>
        <taxon>Chara</taxon>
    </lineage>
</organism>
<feature type="compositionally biased region" description="Basic and acidic residues" evidence="1">
    <location>
        <begin position="579"/>
        <end position="592"/>
    </location>
</feature>
<sequence>MLKCLFYGHEFQGNQYMAARHFRQGKGCPSVTDKALVDINYNSNYKLEGKILDRMLQFEELHGPTPVMDPRRDEGGAGGAGQERGDEEVVDVDNVEDEGCARVGSQAHVDVEDAAAAVGKRKEREEAARPGGQKRLRQNTIMESYSSKWQMEFKNKFLRFVYSQHLLFNVFRSEPWKELVKHFKDLPGPVKVLWSSHNEIANMETFVRTADDVAGDLAEVRAPFYVTGATIMSDGRKSRDVRPIVIFLAGGLRGVMMVQTMNREGERDQAADVLAHWIKVFNEFPPRWVNAICVDSASEYVTATNMLQGAPTKAKDSTDHVAVVRSACPQQNVGPGGLHMSQVVHWTQDVTRDVACEVHALPSGVAHFIMQKVQVRCAHMLEPAHAAAHLLCPSRRDLRYYEGIVSDYDARLVRKAETYIITQTWFSVTSPNYEAAYAQQRDFHTRRGGIVWGRRDGDKEAQRCTDDVETFEASCWWSKWGQCVPQLQAIALRVMYMWTCSSPAERNWAVHEAVHTMKRNKLDFEKVAKLVEISANARLLSHQRVGRDFALSWTVDESMLDVEGSIGTRPSWQGTDATRLQEDRERQRRSWTRDPCGSRAPLGEVGEVFGNGLPRCAPTPEMATVMTRAQRGGGSGRDLLTIRPRKRPMSEVTQRTSVDVAAGASFSVEVTRALLSESGPRLRGPIPSIRRRCTDLRVLGELSQLAVAAFLGSIPDVFAVGWLHPALFPLRRGIFIEVRPPEGNCIDL</sequence>
<dbReference type="AlphaFoldDB" id="A0A388M293"/>
<evidence type="ECO:0000313" key="4">
    <source>
        <dbReference type="Proteomes" id="UP000265515"/>
    </source>
</evidence>
<dbReference type="InterPro" id="IPR008906">
    <property type="entry name" value="HATC_C_dom"/>
</dbReference>